<sequence length="302" mass="33994">MALVGKNSEKNNQNLMQLIRRAHGLVENPDLEKHRQSQDHIGELLGNSKEIQYRPVDVEGMDAEWVSVNRAHMKKYVILHCHGGGYSTGSSIYARTLTSKLASGTSMDVLCFDYRLAPEHPYPAATQDAMKAWNYLMLLGYGARDVIVTGDSAGGNLALSLVLKLKEQERLLPRGIVLMSPWTDLTGGGKTFQTKAEVDPVLDREYIDRMTKAYAPDRDLTDPYISPLYGDFRGFPPVYIQVGENEILLDDSLRLYKNLIKAGVSAHMDRFPGMWHVFQMSPFKRANEAMDKSAEFIYSVCR</sequence>
<dbReference type="EMBL" id="VUMU01000001">
    <property type="protein sequence ID" value="MST56886.1"/>
    <property type="molecule type" value="Genomic_DNA"/>
</dbReference>
<reference evidence="3 4" key="1">
    <citation type="submission" date="2019-08" db="EMBL/GenBank/DDBJ databases">
        <title>In-depth cultivation of the pig gut microbiome towards novel bacterial diversity and tailored functional studies.</title>
        <authorList>
            <person name="Wylensek D."/>
            <person name="Hitch T.C.A."/>
            <person name="Clavel T."/>
        </authorList>
    </citation>
    <scope>NUCLEOTIDE SEQUENCE [LARGE SCALE GENOMIC DNA]</scope>
    <source>
        <strain evidence="3 4">WCA3-601-WT-6H</strain>
    </source>
</reference>
<dbReference type="RefSeq" id="WP_154494937.1">
    <property type="nucleotide sequence ID" value="NZ_VUMU01000001.1"/>
</dbReference>
<dbReference type="Gene3D" id="3.40.50.1820">
    <property type="entry name" value="alpha/beta hydrolase"/>
    <property type="match status" value="1"/>
</dbReference>
<evidence type="ECO:0000313" key="3">
    <source>
        <dbReference type="EMBL" id="MST56886.1"/>
    </source>
</evidence>
<protein>
    <submittedName>
        <fullName evidence="3">Alpha/beta hydrolase</fullName>
    </submittedName>
</protein>
<evidence type="ECO:0000313" key="4">
    <source>
        <dbReference type="Proteomes" id="UP000476055"/>
    </source>
</evidence>
<keyword evidence="4" id="KW-1185">Reference proteome</keyword>
<evidence type="ECO:0000259" key="2">
    <source>
        <dbReference type="Pfam" id="PF07859"/>
    </source>
</evidence>
<comment type="caution">
    <text evidence="3">The sequence shown here is derived from an EMBL/GenBank/DDBJ whole genome shotgun (WGS) entry which is preliminary data.</text>
</comment>
<proteinExistence type="predicted"/>
<dbReference type="GO" id="GO:0016787">
    <property type="term" value="F:hydrolase activity"/>
    <property type="evidence" value="ECO:0007669"/>
    <property type="project" value="UniProtKB-KW"/>
</dbReference>
<dbReference type="SUPFAM" id="SSF53474">
    <property type="entry name" value="alpha/beta-Hydrolases"/>
    <property type="match status" value="1"/>
</dbReference>
<dbReference type="PANTHER" id="PTHR48081">
    <property type="entry name" value="AB HYDROLASE SUPERFAMILY PROTEIN C4A8.06C"/>
    <property type="match status" value="1"/>
</dbReference>
<dbReference type="PANTHER" id="PTHR48081:SF8">
    <property type="entry name" value="ALPHA_BETA HYDROLASE FOLD-3 DOMAIN-CONTAINING PROTEIN-RELATED"/>
    <property type="match status" value="1"/>
</dbReference>
<dbReference type="Pfam" id="PF07859">
    <property type="entry name" value="Abhydrolase_3"/>
    <property type="match status" value="1"/>
</dbReference>
<dbReference type="Proteomes" id="UP000476055">
    <property type="component" value="Unassembled WGS sequence"/>
</dbReference>
<name>A0A6L5YEZ4_9FIRM</name>
<dbReference type="AlphaFoldDB" id="A0A6L5YEZ4"/>
<gene>
    <name evidence="3" type="ORF">FYJ59_01250</name>
</gene>
<feature type="domain" description="Alpha/beta hydrolase fold-3" evidence="2">
    <location>
        <begin position="78"/>
        <end position="279"/>
    </location>
</feature>
<organism evidence="3 4">
    <name type="scientific">Waltera intestinalis</name>
    <dbReference type="NCBI Taxonomy" id="2606635"/>
    <lineage>
        <taxon>Bacteria</taxon>
        <taxon>Bacillati</taxon>
        <taxon>Bacillota</taxon>
        <taxon>Clostridia</taxon>
        <taxon>Lachnospirales</taxon>
        <taxon>Lachnospiraceae</taxon>
        <taxon>Waltera</taxon>
    </lineage>
</organism>
<dbReference type="InterPro" id="IPR050300">
    <property type="entry name" value="GDXG_lipolytic_enzyme"/>
</dbReference>
<dbReference type="InterPro" id="IPR013094">
    <property type="entry name" value="AB_hydrolase_3"/>
</dbReference>
<dbReference type="InterPro" id="IPR029058">
    <property type="entry name" value="AB_hydrolase_fold"/>
</dbReference>
<keyword evidence="1 3" id="KW-0378">Hydrolase</keyword>
<evidence type="ECO:0000256" key="1">
    <source>
        <dbReference type="ARBA" id="ARBA00022801"/>
    </source>
</evidence>
<accession>A0A6L5YEZ4</accession>